<sequence length="72" mass="8354">MANRPDKQGYVEYKERIYVHKALLNLILQDQVSKTNFQNASLLDEDRDDESEAATHRQSPFAPFRVLSACRD</sequence>
<geneLocation type="plasmid" evidence="2">
    <name>pacpol4</name>
</geneLocation>
<organism evidence="1 2">
    <name type="scientific">Acidisarcina polymorpha</name>
    <dbReference type="NCBI Taxonomy" id="2211140"/>
    <lineage>
        <taxon>Bacteria</taxon>
        <taxon>Pseudomonadati</taxon>
        <taxon>Acidobacteriota</taxon>
        <taxon>Terriglobia</taxon>
        <taxon>Terriglobales</taxon>
        <taxon>Acidobacteriaceae</taxon>
        <taxon>Acidisarcina</taxon>
    </lineage>
</organism>
<dbReference type="KEGG" id="abas:ACPOL_7116"/>
<evidence type="ECO:0000313" key="2">
    <source>
        <dbReference type="Proteomes" id="UP000253606"/>
    </source>
</evidence>
<reference evidence="1 2" key="1">
    <citation type="journal article" date="2018" name="Front. Microbiol.">
        <title>Hydrolytic Capabilities as a Key to Environmental Success: Chitinolytic and Cellulolytic Acidobacteria From Acidic Sub-arctic Soils and Boreal Peatlands.</title>
        <authorList>
            <person name="Belova S.E."/>
            <person name="Ravin N.V."/>
            <person name="Pankratov T.A."/>
            <person name="Rakitin A.L."/>
            <person name="Ivanova A.A."/>
            <person name="Beletsky A.V."/>
            <person name="Mardanov A.V."/>
            <person name="Sinninghe Damste J.S."/>
            <person name="Dedysh S.N."/>
        </authorList>
    </citation>
    <scope>NUCLEOTIDE SEQUENCE [LARGE SCALE GENOMIC DNA]</scope>
    <source>
        <strain evidence="1 2">SBC82</strain>
        <plasmid evidence="2">pacpol4</plasmid>
    </source>
</reference>
<name>A0A2Z5GBD0_9BACT</name>
<gene>
    <name evidence="1" type="ORF">ACPOL_7116</name>
</gene>
<proteinExistence type="predicted"/>
<evidence type="ECO:0000313" key="1">
    <source>
        <dbReference type="EMBL" id="AXC16308.1"/>
    </source>
</evidence>
<keyword evidence="1" id="KW-0614">Plasmid</keyword>
<dbReference type="Proteomes" id="UP000253606">
    <property type="component" value="Plasmid pACPOL4"/>
</dbReference>
<dbReference type="EMBL" id="CP030843">
    <property type="protein sequence ID" value="AXC16308.1"/>
    <property type="molecule type" value="Genomic_DNA"/>
</dbReference>
<keyword evidence="2" id="KW-1185">Reference proteome</keyword>
<accession>A0A2Z5GBD0</accession>
<dbReference type="AlphaFoldDB" id="A0A2Z5GBD0"/>
<protein>
    <submittedName>
        <fullName evidence="1">Transcriptional regulator, Crp/Fnr family</fullName>
    </submittedName>
</protein>